<reference evidence="2" key="1">
    <citation type="submission" date="2023-07" db="EMBL/GenBank/DDBJ databases">
        <authorList>
            <person name="Yue Y."/>
        </authorList>
    </citation>
    <scope>NUCLEOTIDE SEQUENCE [LARGE SCALE GENOMIC DNA]</scope>
    <source>
        <strain evidence="2">2Y89</strain>
    </source>
</reference>
<evidence type="ECO:0000313" key="1">
    <source>
        <dbReference type="EMBL" id="MCA0153245.1"/>
    </source>
</evidence>
<sequence>MKNILVLGILVLFITACTEHKQRYFAESAETKTLEAGIAAYESGDWNKWKSHFSDTAKIYVNSKDAITLDARVKDLSAMTEAFSSYGFDKDDDYIEMVIDKEDETWVYYWGQHSGTMVNGTKLTIPVHLAVQFTDGKITAEHVYFDGTEMNAAMSAMQAESENEMESTDE</sequence>
<organism evidence="1 2">
    <name type="scientific">Winogradskyella vincentii</name>
    <dbReference type="NCBI Taxonomy" id="2877122"/>
    <lineage>
        <taxon>Bacteria</taxon>
        <taxon>Pseudomonadati</taxon>
        <taxon>Bacteroidota</taxon>
        <taxon>Flavobacteriia</taxon>
        <taxon>Flavobacteriales</taxon>
        <taxon>Flavobacteriaceae</taxon>
        <taxon>Winogradskyella</taxon>
    </lineage>
</organism>
<comment type="caution">
    <text evidence="1">The sequence shown here is derived from an EMBL/GenBank/DDBJ whole genome shotgun (WGS) entry which is preliminary data.</text>
</comment>
<protein>
    <submittedName>
        <fullName evidence="1">Nuclear transport factor 2 family protein</fullName>
    </submittedName>
</protein>
<gene>
    <name evidence="1" type="ORF">LBV24_08460</name>
</gene>
<dbReference type="PROSITE" id="PS51257">
    <property type="entry name" value="PROKAR_LIPOPROTEIN"/>
    <property type="match status" value="1"/>
</dbReference>
<dbReference type="Gene3D" id="3.10.450.50">
    <property type="match status" value="1"/>
</dbReference>
<dbReference type="RefSeq" id="WP_224478210.1">
    <property type="nucleotide sequence ID" value="NZ_JAIUJS010000003.1"/>
</dbReference>
<dbReference type="InterPro" id="IPR032710">
    <property type="entry name" value="NTF2-like_dom_sf"/>
</dbReference>
<proteinExistence type="predicted"/>
<dbReference type="EMBL" id="JAIUJS010000003">
    <property type="protein sequence ID" value="MCA0153245.1"/>
    <property type="molecule type" value="Genomic_DNA"/>
</dbReference>
<evidence type="ECO:0000313" key="2">
    <source>
        <dbReference type="Proteomes" id="UP001198402"/>
    </source>
</evidence>
<dbReference type="Proteomes" id="UP001198402">
    <property type="component" value="Unassembled WGS sequence"/>
</dbReference>
<accession>A0ABS7Y1N1</accession>
<dbReference type="SUPFAM" id="SSF54427">
    <property type="entry name" value="NTF2-like"/>
    <property type="match status" value="1"/>
</dbReference>
<name>A0ABS7Y1N1_9FLAO</name>
<keyword evidence="2" id="KW-1185">Reference proteome</keyword>